<keyword evidence="1" id="KW-1133">Transmembrane helix</keyword>
<comment type="caution">
    <text evidence="3">The sequence shown here is derived from an EMBL/GenBank/DDBJ whole genome shotgun (WGS) entry which is preliminary data.</text>
</comment>
<gene>
    <name evidence="3" type="ORF">KTT_24310</name>
</gene>
<evidence type="ECO:0000313" key="4">
    <source>
        <dbReference type="Proteomes" id="UP000287352"/>
    </source>
</evidence>
<dbReference type="AlphaFoldDB" id="A0A402A0I7"/>
<feature type="transmembrane region" description="Helical" evidence="1">
    <location>
        <begin position="235"/>
        <end position="253"/>
    </location>
</feature>
<feature type="transmembrane region" description="Helical" evidence="1">
    <location>
        <begin position="211"/>
        <end position="228"/>
    </location>
</feature>
<evidence type="ECO:0000313" key="3">
    <source>
        <dbReference type="EMBL" id="GCE12572.1"/>
    </source>
</evidence>
<sequence>MSEQFPPPKHERVPWTTRQMLIGVFFTIVPWILFTFVLSLLNSKAPAPSRVYSQQADITNAIVVFLFDVFVECAFLIAPIYFARHTLAQSASLRSIGQVLGVRPFKIWSTLLLILFGFAGIYVLSIGYDYMNTALHLHLQTNSQAVLEAGRTAPITTYATLLVAVFVAPICEEIFFRSFVFMGLLRDMALGWAILVSSLFFAVIHGDPGSFLLLFVIGLALAFLRWRTRSVWPGIILHMLNNGLSAVSILILLHQ</sequence>
<evidence type="ECO:0000259" key="2">
    <source>
        <dbReference type="Pfam" id="PF02517"/>
    </source>
</evidence>
<feature type="transmembrane region" description="Helical" evidence="1">
    <location>
        <begin position="105"/>
        <end position="128"/>
    </location>
</feature>
<dbReference type="PANTHER" id="PTHR36435">
    <property type="entry name" value="SLR1288 PROTEIN"/>
    <property type="match status" value="1"/>
</dbReference>
<feature type="transmembrane region" description="Helical" evidence="1">
    <location>
        <begin position="155"/>
        <end position="176"/>
    </location>
</feature>
<dbReference type="EMBL" id="BIFR01000001">
    <property type="protein sequence ID" value="GCE12572.1"/>
    <property type="molecule type" value="Genomic_DNA"/>
</dbReference>
<dbReference type="GO" id="GO:0080120">
    <property type="term" value="P:CAAX-box protein maturation"/>
    <property type="evidence" value="ECO:0007669"/>
    <property type="project" value="UniProtKB-ARBA"/>
</dbReference>
<name>A0A402A0I7_9CHLR</name>
<feature type="transmembrane region" description="Helical" evidence="1">
    <location>
        <begin position="188"/>
        <end position="205"/>
    </location>
</feature>
<dbReference type="InterPro" id="IPR052710">
    <property type="entry name" value="CAAX_protease"/>
</dbReference>
<dbReference type="GO" id="GO:0004175">
    <property type="term" value="F:endopeptidase activity"/>
    <property type="evidence" value="ECO:0007669"/>
    <property type="project" value="UniProtKB-ARBA"/>
</dbReference>
<dbReference type="Pfam" id="PF02517">
    <property type="entry name" value="Rce1-like"/>
    <property type="match status" value="1"/>
</dbReference>
<feature type="transmembrane region" description="Helical" evidence="1">
    <location>
        <begin position="61"/>
        <end position="84"/>
    </location>
</feature>
<keyword evidence="1" id="KW-0472">Membrane</keyword>
<protein>
    <recommendedName>
        <fullName evidence="2">CAAX prenyl protease 2/Lysostaphin resistance protein A-like domain-containing protein</fullName>
    </recommendedName>
</protein>
<dbReference type="Proteomes" id="UP000287352">
    <property type="component" value="Unassembled WGS sequence"/>
</dbReference>
<dbReference type="PANTHER" id="PTHR36435:SF1">
    <property type="entry name" value="CAAX AMINO TERMINAL PROTEASE FAMILY PROTEIN"/>
    <property type="match status" value="1"/>
</dbReference>
<feature type="transmembrane region" description="Helical" evidence="1">
    <location>
        <begin position="21"/>
        <end position="41"/>
    </location>
</feature>
<dbReference type="RefSeq" id="WP_126580180.1">
    <property type="nucleotide sequence ID" value="NZ_BIFR01000001.1"/>
</dbReference>
<evidence type="ECO:0000256" key="1">
    <source>
        <dbReference type="SAM" id="Phobius"/>
    </source>
</evidence>
<feature type="domain" description="CAAX prenyl protease 2/Lysostaphin resistance protein A-like" evidence="2">
    <location>
        <begin position="157"/>
        <end position="243"/>
    </location>
</feature>
<organism evidence="3 4">
    <name type="scientific">Tengunoibacter tsumagoiensis</name>
    <dbReference type="NCBI Taxonomy" id="2014871"/>
    <lineage>
        <taxon>Bacteria</taxon>
        <taxon>Bacillati</taxon>
        <taxon>Chloroflexota</taxon>
        <taxon>Ktedonobacteria</taxon>
        <taxon>Ktedonobacterales</taxon>
        <taxon>Dictyobacteraceae</taxon>
        <taxon>Tengunoibacter</taxon>
    </lineage>
</organism>
<dbReference type="OrthoDB" id="2035856at2"/>
<proteinExistence type="predicted"/>
<dbReference type="InterPro" id="IPR003675">
    <property type="entry name" value="Rce1/LyrA-like_dom"/>
</dbReference>
<keyword evidence="4" id="KW-1185">Reference proteome</keyword>
<reference evidence="4" key="1">
    <citation type="submission" date="2018-12" db="EMBL/GenBank/DDBJ databases">
        <title>Tengunoibacter tsumagoiensis gen. nov., sp. nov., Dictyobacter kobayashii sp. nov., D. alpinus sp. nov., and D. joshuensis sp. nov. and description of Dictyobacteraceae fam. nov. within the order Ktedonobacterales isolated from Tengu-no-mugimeshi.</title>
        <authorList>
            <person name="Wang C.M."/>
            <person name="Zheng Y."/>
            <person name="Sakai Y."/>
            <person name="Toyoda A."/>
            <person name="Minakuchi Y."/>
            <person name="Abe K."/>
            <person name="Yokota A."/>
            <person name="Yabe S."/>
        </authorList>
    </citation>
    <scope>NUCLEOTIDE SEQUENCE [LARGE SCALE GENOMIC DNA]</scope>
    <source>
        <strain evidence="4">Uno3</strain>
    </source>
</reference>
<keyword evidence="1" id="KW-0812">Transmembrane</keyword>
<accession>A0A402A0I7</accession>